<dbReference type="InterPro" id="IPR007357">
    <property type="entry name" value="PhrB-like"/>
</dbReference>
<dbReference type="Gene3D" id="1.10.10.1710">
    <property type="entry name" value="Deoxyribodipyrimidine photolyase-related"/>
    <property type="match status" value="1"/>
</dbReference>
<dbReference type="SUPFAM" id="SSF48173">
    <property type="entry name" value="Cryptochrome/photolyase FAD-binding domain"/>
    <property type="match status" value="1"/>
</dbReference>
<dbReference type="InterPro" id="IPR052551">
    <property type="entry name" value="UV-DNA_repair_photolyase"/>
</dbReference>
<comment type="caution">
    <text evidence="1">The sequence shown here is derived from an EMBL/GenBank/DDBJ whole genome shotgun (WGS) entry which is preliminary data.</text>
</comment>
<dbReference type="EMBL" id="JAJBZT010000008">
    <property type="protein sequence ID" value="MCB6184705.1"/>
    <property type="molecule type" value="Genomic_DNA"/>
</dbReference>
<organism evidence="1 2">
    <name type="scientific">Leeia speluncae</name>
    <dbReference type="NCBI Taxonomy" id="2884804"/>
    <lineage>
        <taxon>Bacteria</taxon>
        <taxon>Pseudomonadati</taxon>
        <taxon>Pseudomonadota</taxon>
        <taxon>Betaproteobacteria</taxon>
        <taxon>Neisseriales</taxon>
        <taxon>Leeiaceae</taxon>
        <taxon>Leeia</taxon>
    </lineage>
</organism>
<dbReference type="Gene3D" id="3.40.50.620">
    <property type="entry name" value="HUPs"/>
    <property type="match status" value="1"/>
</dbReference>
<dbReference type="RefSeq" id="WP_227181513.1">
    <property type="nucleotide sequence ID" value="NZ_JAJBZT010000008.1"/>
</dbReference>
<evidence type="ECO:0000313" key="2">
    <source>
        <dbReference type="Proteomes" id="UP001165395"/>
    </source>
</evidence>
<dbReference type="Pfam" id="PF04244">
    <property type="entry name" value="DPRP"/>
    <property type="match status" value="1"/>
</dbReference>
<gene>
    <name evidence="1" type="ORF">LIN78_14245</name>
</gene>
<dbReference type="Gene3D" id="1.10.579.10">
    <property type="entry name" value="DNA Cyclobutane Dipyrimidine Photolyase, subunit A, domain 3"/>
    <property type="match status" value="1"/>
</dbReference>
<evidence type="ECO:0000313" key="1">
    <source>
        <dbReference type="EMBL" id="MCB6184705.1"/>
    </source>
</evidence>
<accession>A0ABS8D949</accession>
<sequence length="508" mass="59211">MRTLRLILGDQLNIRHSWYKQLDPNVLYVMMEVRSETDYVRHHAQKVLGIFAAMRRFADALQSAGHQVLYLKICDQQNRQSLSENLKHIISDKQITRFERQQADEFRVEETLEQLASTLSIPVEIVDSEHFLCNREELKEKFAHKIPRMEFFYREQRKHWQILLDAQQKPLGGKWNFDAENRKKWVGTPKAPDWPIQAQNLQALWDEICSAGVKTMGNPSANAFTWPTGRQQAKVWLQYFIQHALVTFGDYQDAMSTESRTLFHSGLSFALNTKLLHPLEVIQAVVDAYEKQLAPLAAVEGFVRQILGWREYIRGVYWARMPGYQTLNGLEHHRPLPSWYWSGKTKMNCLRHAITQSLETGYAHHIQRLMLTGNFALLAGCHPDEVDHWYLGIYIDAFQWVELPNTRGMSQFADLGLIASKPYTGSASYIHRMSNYCDECSYSYKEKIGDKSCPFNSLYWNFHVLHESKLKNNPRLAMVYKNWQRFDSAEQEAITQQANHHLSNLNSI</sequence>
<name>A0ABS8D949_9NEIS</name>
<protein>
    <submittedName>
        <fullName evidence="1">Cryptochrome/photolyase family protein</fullName>
    </submittedName>
</protein>
<dbReference type="InterPro" id="IPR014729">
    <property type="entry name" value="Rossmann-like_a/b/a_fold"/>
</dbReference>
<dbReference type="Proteomes" id="UP001165395">
    <property type="component" value="Unassembled WGS sequence"/>
</dbReference>
<dbReference type="InterPro" id="IPR036134">
    <property type="entry name" value="Crypto/Photolyase_FAD-like_sf"/>
</dbReference>
<dbReference type="Gene3D" id="1.25.40.80">
    <property type="match status" value="1"/>
</dbReference>
<reference evidence="1" key="1">
    <citation type="submission" date="2021-10" db="EMBL/GenBank/DDBJ databases">
        <title>The complete genome sequence of Leeia sp. TBRC 13508.</title>
        <authorList>
            <person name="Charoenyingcharoen P."/>
            <person name="Yukphan P."/>
        </authorList>
    </citation>
    <scope>NUCLEOTIDE SEQUENCE</scope>
    <source>
        <strain evidence="1">TBRC 13508</strain>
    </source>
</reference>
<dbReference type="PANTHER" id="PTHR38657:SF1">
    <property type="entry name" value="SLR1343 PROTEIN"/>
    <property type="match status" value="1"/>
</dbReference>
<keyword evidence="2" id="KW-1185">Reference proteome</keyword>
<dbReference type="PANTHER" id="PTHR38657">
    <property type="entry name" value="SLR1343 PROTEIN"/>
    <property type="match status" value="1"/>
</dbReference>
<proteinExistence type="predicted"/>